<gene>
    <name evidence="3" type="primary">LOC130467522</name>
</gene>
<dbReference type="Gene3D" id="3.30.420.10">
    <property type="entry name" value="Ribonuclease H-like superfamily/Ribonuclease H"/>
    <property type="match status" value="1"/>
</dbReference>
<organism evidence="2 3">
    <name type="scientific">Spinacia oleracea</name>
    <name type="common">Spinach</name>
    <dbReference type="NCBI Taxonomy" id="3562"/>
    <lineage>
        <taxon>Eukaryota</taxon>
        <taxon>Viridiplantae</taxon>
        <taxon>Streptophyta</taxon>
        <taxon>Embryophyta</taxon>
        <taxon>Tracheophyta</taxon>
        <taxon>Spermatophyta</taxon>
        <taxon>Magnoliopsida</taxon>
        <taxon>eudicotyledons</taxon>
        <taxon>Gunneridae</taxon>
        <taxon>Pentapetalae</taxon>
        <taxon>Caryophyllales</taxon>
        <taxon>Chenopodiaceae</taxon>
        <taxon>Chenopodioideae</taxon>
        <taxon>Anserineae</taxon>
        <taxon>Spinacia</taxon>
    </lineage>
</organism>
<sequence length="255" mass="29592">MPHSTQAAYDQWLHPNRGVFFKKVWKASFFIILWTLWRERNNRCFKNISCPTSHLQDLVLLRITGWIKGWGDEFPYSSNDIIRHPLCLKWESGSSKSQQASRIIQKQLWAPPPSSLYKWNVDASLKFSEDKSAIGGVLRNHHGEFVCLFSRPIPFMEINHAEIFAIYIALKISQGIKRIYHGKFIEESDSANDVSWCNGGNNDPWNLNFIINFIRHAMKNGQGVDIFYRSRETIVVADSLAKRGLTRQDEFIAWC</sequence>
<reference evidence="2" key="1">
    <citation type="journal article" date="2021" name="Nat. Commun.">
        <title>Genomic analyses provide insights into spinach domestication and the genetic basis of agronomic traits.</title>
        <authorList>
            <person name="Cai X."/>
            <person name="Sun X."/>
            <person name="Xu C."/>
            <person name="Sun H."/>
            <person name="Wang X."/>
            <person name="Ge C."/>
            <person name="Zhang Z."/>
            <person name="Wang Q."/>
            <person name="Fei Z."/>
            <person name="Jiao C."/>
            <person name="Wang Q."/>
        </authorList>
    </citation>
    <scope>NUCLEOTIDE SEQUENCE [LARGE SCALE GENOMIC DNA]</scope>
    <source>
        <strain evidence="2">cv. Varoflay</strain>
    </source>
</reference>
<dbReference type="InterPro" id="IPR002156">
    <property type="entry name" value="RNaseH_domain"/>
</dbReference>
<dbReference type="PANTHER" id="PTHR47723">
    <property type="entry name" value="OS05G0353850 PROTEIN"/>
    <property type="match status" value="1"/>
</dbReference>
<dbReference type="InterPro" id="IPR012337">
    <property type="entry name" value="RNaseH-like_sf"/>
</dbReference>
<dbReference type="GeneID" id="130467522"/>
<keyword evidence="2" id="KW-1185">Reference proteome</keyword>
<evidence type="ECO:0000313" key="3">
    <source>
        <dbReference type="RefSeq" id="XP_056692027.1"/>
    </source>
</evidence>
<dbReference type="Pfam" id="PF13456">
    <property type="entry name" value="RVT_3"/>
    <property type="match status" value="1"/>
</dbReference>
<evidence type="ECO:0000259" key="1">
    <source>
        <dbReference type="Pfam" id="PF13456"/>
    </source>
</evidence>
<dbReference type="Proteomes" id="UP000813463">
    <property type="component" value="Chromosome 2"/>
</dbReference>
<name>A0ABM3R8U5_SPIOL</name>
<reference evidence="3" key="2">
    <citation type="submission" date="2025-08" db="UniProtKB">
        <authorList>
            <consortium name="RefSeq"/>
        </authorList>
    </citation>
    <scope>IDENTIFICATION</scope>
    <source>
        <tissue evidence="3">Leaf</tissue>
    </source>
</reference>
<evidence type="ECO:0000313" key="2">
    <source>
        <dbReference type="Proteomes" id="UP000813463"/>
    </source>
</evidence>
<dbReference type="RefSeq" id="XP_056692027.1">
    <property type="nucleotide sequence ID" value="XM_056836049.1"/>
</dbReference>
<protein>
    <recommendedName>
        <fullName evidence="1">RNase H type-1 domain-containing protein</fullName>
    </recommendedName>
</protein>
<dbReference type="InterPro" id="IPR036397">
    <property type="entry name" value="RNaseH_sf"/>
</dbReference>
<accession>A0ABM3R8U5</accession>
<dbReference type="InterPro" id="IPR044730">
    <property type="entry name" value="RNase_H-like_dom_plant"/>
</dbReference>
<feature type="domain" description="RNase H type-1" evidence="1">
    <location>
        <begin position="120"/>
        <end position="243"/>
    </location>
</feature>
<dbReference type="CDD" id="cd06222">
    <property type="entry name" value="RNase_H_like"/>
    <property type="match status" value="1"/>
</dbReference>
<dbReference type="PANTHER" id="PTHR47723:SF22">
    <property type="entry name" value="RNASE H TYPE-1 DOMAIN-CONTAINING PROTEIN"/>
    <property type="match status" value="1"/>
</dbReference>
<dbReference type="InterPro" id="IPR053151">
    <property type="entry name" value="RNase_H-like"/>
</dbReference>
<dbReference type="SUPFAM" id="SSF53098">
    <property type="entry name" value="Ribonuclease H-like"/>
    <property type="match status" value="1"/>
</dbReference>
<proteinExistence type="predicted"/>